<evidence type="ECO:0000313" key="3">
    <source>
        <dbReference type="Proteomes" id="UP000678243"/>
    </source>
</evidence>
<dbReference type="RefSeq" id="WP_211544802.1">
    <property type="nucleotide sequence ID" value="NZ_JAGTUK010000003.1"/>
</dbReference>
<dbReference type="Proteomes" id="UP000678243">
    <property type="component" value="Unassembled WGS sequence"/>
</dbReference>
<feature type="transmembrane region" description="Helical" evidence="1">
    <location>
        <begin position="170"/>
        <end position="194"/>
    </location>
</feature>
<keyword evidence="1" id="KW-1133">Transmembrane helix</keyword>
<protein>
    <submittedName>
        <fullName evidence="2">GAP family protein</fullName>
    </submittedName>
</protein>
<proteinExistence type="predicted"/>
<dbReference type="InterPro" id="IPR021315">
    <property type="entry name" value="Gap/Sap"/>
</dbReference>
<accession>A0ABS5IQT9</accession>
<organism evidence="2 3">
    <name type="scientific">Microbacterium paraoxydans</name>
    <dbReference type="NCBI Taxonomy" id="199592"/>
    <lineage>
        <taxon>Bacteria</taxon>
        <taxon>Bacillati</taxon>
        <taxon>Actinomycetota</taxon>
        <taxon>Actinomycetes</taxon>
        <taxon>Micrococcales</taxon>
        <taxon>Microbacteriaceae</taxon>
        <taxon>Microbacterium</taxon>
    </lineage>
</organism>
<feature type="transmembrane region" description="Helical" evidence="1">
    <location>
        <begin position="6"/>
        <end position="30"/>
    </location>
</feature>
<comment type="caution">
    <text evidence="2">The sequence shown here is derived from an EMBL/GenBank/DDBJ whole genome shotgun (WGS) entry which is preliminary data.</text>
</comment>
<feature type="transmembrane region" description="Helical" evidence="1">
    <location>
        <begin position="206"/>
        <end position="228"/>
    </location>
</feature>
<sequence>MGPLIVSLAPVALGVVLSPLAIMALVAVLLSGRARVNGVAYLLGWLTGLGGLVALFLWVFQRVEVHTHREPPLWVPLLRLLLGLFLVLAAVWVYRKGRARIAQMAAASTPREVVAASPQLPGWLHSVASFRPGRTFLLGLGLFVLNPVDASCAIIAALDISLADVSGTTAFWVAVVFVAIGALPIAAPVVFVVARGGAAEPLLNRARSWISGNTHVLNAAMLLVIGVLQLDKALGALL</sequence>
<reference evidence="2 3" key="1">
    <citation type="submission" date="2021-04" db="EMBL/GenBank/DDBJ databases">
        <title>Whole genome analysis of root endophytic bacterium Microbacterium paraoxydans ku-mp colonizing RP-bio226 rice variety.</title>
        <authorList>
            <person name="Ulaganathan K."/>
            <person name="Latha B."/>
        </authorList>
    </citation>
    <scope>NUCLEOTIDE SEQUENCE [LARGE SCALE GENOMIC DNA]</scope>
    <source>
        <strain evidence="3">ku-mp</strain>
    </source>
</reference>
<evidence type="ECO:0000256" key="1">
    <source>
        <dbReference type="SAM" id="Phobius"/>
    </source>
</evidence>
<keyword evidence="3" id="KW-1185">Reference proteome</keyword>
<feature type="transmembrane region" description="Helical" evidence="1">
    <location>
        <begin position="136"/>
        <end position="158"/>
    </location>
</feature>
<evidence type="ECO:0000313" key="2">
    <source>
        <dbReference type="EMBL" id="MBS0025260.1"/>
    </source>
</evidence>
<dbReference type="EMBL" id="JAGTUK010000003">
    <property type="protein sequence ID" value="MBS0025260.1"/>
    <property type="molecule type" value="Genomic_DNA"/>
</dbReference>
<keyword evidence="1" id="KW-0472">Membrane</keyword>
<name>A0ABS5IQT9_9MICO</name>
<keyword evidence="1" id="KW-0812">Transmembrane</keyword>
<feature type="transmembrane region" description="Helical" evidence="1">
    <location>
        <begin position="73"/>
        <end position="94"/>
    </location>
</feature>
<feature type="transmembrane region" description="Helical" evidence="1">
    <location>
        <begin position="42"/>
        <end position="61"/>
    </location>
</feature>
<gene>
    <name evidence="2" type="ORF">KE274_14230</name>
</gene>
<dbReference type="Pfam" id="PF11139">
    <property type="entry name" value="SfLAP"/>
    <property type="match status" value="1"/>
</dbReference>